<protein>
    <recommendedName>
        <fullName evidence="5">Zinc finger PHD-type domain-containing protein</fullName>
    </recommendedName>
</protein>
<dbReference type="GO" id="GO:0061188">
    <property type="term" value="P:negative regulation of rDNA heterochromatin formation"/>
    <property type="evidence" value="ECO:0007669"/>
    <property type="project" value="TreeGrafter"/>
</dbReference>
<feature type="compositionally biased region" description="Low complexity" evidence="4">
    <location>
        <begin position="701"/>
        <end position="710"/>
    </location>
</feature>
<feature type="compositionally biased region" description="Basic and acidic residues" evidence="4">
    <location>
        <begin position="303"/>
        <end position="320"/>
    </location>
</feature>
<dbReference type="GO" id="GO:0061186">
    <property type="term" value="P:negative regulation of silent mating-type cassette heterochromatin formation"/>
    <property type="evidence" value="ECO:0007669"/>
    <property type="project" value="TreeGrafter"/>
</dbReference>
<dbReference type="GO" id="GO:0070210">
    <property type="term" value="C:Rpd3L-Expanded complex"/>
    <property type="evidence" value="ECO:0007669"/>
    <property type="project" value="TreeGrafter"/>
</dbReference>
<feature type="compositionally biased region" description="Low complexity" evidence="4">
    <location>
        <begin position="322"/>
        <end position="336"/>
    </location>
</feature>
<feature type="region of interest" description="Disordered" evidence="4">
    <location>
        <begin position="626"/>
        <end position="720"/>
    </location>
</feature>
<feature type="compositionally biased region" description="Polar residues" evidence="4">
    <location>
        <begin position="243"/>
        <end position="255"/>
    </location>
</feature>
<dbReference type="GO" id="GO:0033698">
    <property type="term" value="C:Rpd3L complex"/>
    <property type="evidence" value="ECO:0007669"/>
    <property type="project" value="TreeGrafter"/>
</dbReference>
<feature type="compositionally biased region" description="Polar residues" evidence="4">
    <location>
        <begin position="571"/>
        <end position="581"/>
    </location>
</feature>
<accession>A0A0F4ZHU4</accession>
<feature type="compositionally biased region" description="Basic residues" evidence="4">
    <location>
        <begin position="528"/>
        <end position="538"/>
    </location>
</feature>
<dbReference type="EMBL" id="LAEV01000468">
    <property type="protein sequence ID" value="KKA30164.1"/>
    <property type="molecule type" value="Genomic_DNA"/>
</dbReference>
<feature type="domain" description="Zinc finger PHD-type" evidence="5">
    <location>
        <begin position="116"/>
        <end position="198"/>
    </location>
</feature>
<evidence type="ECO:0000256" key="1">
    <source>
        <dbReference type="ARBA" id="ARBA00022723"/>
    </source>
</evidence>
<dbReference type="PANTHER" id="PTHR47793:SF1">
    <property type="entry name" value="HISTONE DEACETYLASE COMPLEX SUBUNIT CTI6"/>
    <property type="match status" value="1"/>
</dbReference>
<name>A0A0F4ZHU4_9PEZI</name>
<dbReference type="AlphaFoldDB" id="A0A0F4ZHU4"/>
<dbReference type="SUPFAM" id="SSF57903">
    <property type="entry name" value="FYVE/PHD zinc finger"/>
    <property type="match status" value="1"/>
</dbReference>
<feature type="compositionally biased region" description="Basic and acidic residues" evidence="4">
    <location>
        <begin position="363"/>
        <end position="382"/>
    </location>
</feature>
<reference evidence="6 7" key="1">
    <citation type="submission" date="2015-03" db="EMBL/GenBank/DDBJ databases">
        <authorList>
            <person name="Radwan O."/>
            <person name="Al-Naeli F.A."/>
            <person name="Rendon G.A."/>
            <person name="Fields C."/>
        </authorList>
    </citation>
    <scope>NUCLEOTIDE SEQUENCE [LARGE SCALE GENOMIC DNA]</scope>
    <source>
        <strain evidence="6">CR-DP1</strain>
    </source>
</reference>
<sequence length="744" mass="81317">MAPLSPRRSSRARIPNTHSHSSASASAFSASSTSSARPERSTRSHRPSSAKSTPSASLSSESPDDYDDIHILRSSRRRVADDDSSHSLKGRLSRRDTSDMGNNSNDEVQEDDEAVRCVCGYDDYPGPPPHDSGSSGLSKRTKDKDSSDSDFFNGIEINEDVSGFYVQCDVCKVWQHGACVGIMTEESSPDEYYCEKCRKDLHKIHTASNGQRYSHYTFATRLSRANSRTAPNSKDKDKDGALTSRSGRASSASQTAKRRSTMNSRDAAYDEEEELRRAIEASKEDAPPEFGDGTSRRPKRGRSNSEEYVKTRPEEEKDLSHAASILTSSPSGSSSAEKPEVSPDDSEDSSSTRNTKKSRQSRSQRENSEREEKERQRQEAANKRKVRADRRRAEGSSSREPEKDDAMVVETKESPKPMDEDQDETLVTAPASPIPAPADAPVAASKAPTPAPEPAATADAAVTAASTSAAVPEKTEPDEDEEMPLADAAPKPTEAAAMAEVQDHQAEAGDAPDAPQVATPAPVQSNKKSSKNSKKGRGRNQYTRDRDRDRDDTEDSPARSMRESRHKNSAHDNNYTNGGHSRSSRHDSKNHGRNGKQGPGKLSILELKRRSAAFLDFIQKTQLELAAEATPSHSNSSENSREQSHDEHAEGGRRRYKGEAQGAEERRRLGDEGDGDEKRRLGAEEAQTATGGMAVPRISVAGADAHAPAAEPRTTPREFSELSCGEMMDVLTRDLLKWQSQYLS</sequence>
<feature type="compositionally biased region" description="Low complexity" evidence="4">
    <location>
        <begin position="49"/>
        <end position="61"/>
    </location>
</feature>
<feature type="compositionally biased region" description="Basic and acidic residues" evidence="4">
    <location>
        <begin position="542"/>
        <end position="563"/>
    </location>
</feature>
<dbReference type="Pfam" id="PF20826">
    <property type="entry name" value="PHD_5"/>
    <property type="match status" value="1"/>
</dbReference>
<dbReference type="Gene3D" id="3.30.40.10">
    <property type="entry name" value="Zinc/RING finger domain, C3HC4 (zinc finger)"/>
    <property type="match status" value="1"/>
</dbReference>
<evidence type="ECO:0000256" key="3">
    <source>
        <dbReference type="ARBA" id="ARBA00022833"/>
    </source>
</evidence>
<dbReference type="InterPro" id="IPR053051">
    <property type="entry name" value="HDAC_complex_subunit"/>
</dbReference>
<dbReference type="InterPro" id="IPR001965">
    <property type="entry name" value="Znf_PHD"/>
</dbReference>
<comment type="caution">
    <text evidence="6">The sequence shown here is derived from an EMBL/GenBank/DDBJ whole genome shotgun (WGS) entry which is preliminary data.</text>
</comment>
<keyword evidence="3" id="KW-0862">Zinc</keyword>
<feature type="compositionally biased region" description="Basic and acidic residues" evidence="4">
    <location>
        <begin position="663"/>
        <end position="683"/>
    </location>
</feature>
<keyword evidence="2" id="KW-0863">Zinc-finger</keyword>
<dbReference type="InterPro" id="IPR011011">
    <property type="entry name" value="Znf_FYVE_PHD"/>
</dbReference>
<feature type="region of interest" description="Disordered" evidence="4">
    <location>
        <begin position="224"/>
        <end position="604"/>
    </location>
</feature>
<feature type="compositionally biased region" description="Low complexity" evidence="4">
    <location>
        <begin position="439"/>
        <end position="470"/>
    </location>
</feature>
<dbReference type="Proteomes" id="UP000033483">
    <property type="component" value="Unassembled WGS sequence"/>
</dbReference>
<dbReference type="InterPro" id="IPR013083">
    <property type="entry name" value="Znf_RING/FYVE/PHD"/>
</dbReference>
<evidence type="ECO:0000313" key="7">
    <source>
        <dbReference type="Proteomes" id="UP000033483"/>
    </source>
</evidence>
<evidence type="ECO:0000256" key="4">
    <source>
        <dbReference type="SAM" id="MobiDB-lite"/>
    </source>
</evidence>
<feature type="compositionally biased region" description="Low complexity" evidence="4">
    <location>
        <begin position="17"/>
        <end position="36"/>
    </location>
</feature>
<keyword evidence="1" id="KW-0479">Metal-binding</keyword>
<dbReference type="GO" id="GO:0008270">
    <property type="term" value="F:zinc ion binding"/>
    <property type="evidence" value="ECO:0007669"/>
    <property type="project" value="UniProtKB-KW"/>
</dbReference>
<organism evidence="6 7">
    <name type="scientific">Thielaviopsis punctulata</name>
    <dbReference type="NCBI Taxonomy" id="72032"/>
    <lineage>
        <taxon>Eukaryota</taxon>
        <taxon>Fungi</taxon>
        <taxon>Dikarya</taxon>
        <taxon>Ascomycota</taxon>
        <taxon>Pezizomycotina</taxon>
        <taxon>Sordariomycetes</taxon>
        <taxon>Hypocreomycetidae</taxon>
        <taxon>Microascales</taxon>
        <taxon>Ceratocystidaceae</taxon>
        <taxon>Thielaviopsis</taxon>
    </lineage>
</organism>
<evidence type="ECO:0000313" key="6">
    <source>
        <dbReference type="EMBL" id="KKA30164.1"/>
    </source>
</evidence>
<dbReference type="InterPro" id="IPR003903">
    <property type="entry name" value="UIM_dom"/>
</dbReference>
<dbReference type="PANTHER" id="PTHR47793">
    <property type="entry name" value="HISTONE DEACETYLASE COMPLEX SUBUNIT CTI6"/>
    <property type="match status" value="1"/>
</dbReference>
<evidence type="ECO:0000259" key="5">
    <source>
        <dbReference type="SMART" id="SM00249"/>
    </source>
</evidence>
<feature type="compositionally biased region" description="Low complexity" evidence="4">
    <location>
        <begin position="486"/>
        <end position="500"/>
    </location>
</feature>
<dbReference type="SMART" id="SM00249">
    <property type="entry name" value="PHD"/>
    <property type="match status" value="1"/>
</dbReference>
<gene>
    <name evidence="6" type="ORF">TD95_001164</name>
</gene>
<dbReference type="OrthoDB" id="418595at2759"/>
<proteinExistence type="predicted"/>
<feature type="compositionally biased region" description="Basic and acidic residues" evidence="4">
    <location>
        <begin position="639"/>
        <end position="653"/>
    </location>
</feature>
<keyword evidence="7" id="KW-1185">Reference proteome</keyword>
<feature type="region of interest" description="Disordered" evidence="4">
    <location>
        <begin position="1"/>
        <end position="148"/>
    </location>
</feature>
<feature type="compositionally biased region" description="Basic and acidic residues" evidence="4">
    <location>
        <begin position="391"/>
        <end position="419"/>
    </location>
</feature>
<dbReference type="PROSITE" id="PS50330">
    <property type="entry name" value="UIM"/>
    <property type="match status" value="1"/>
</dbReference>
<evidence type="ECO:0000256" key="2">
    <source>
        <dbReference type="ARBA" id="ARBA00022771"/>
    </source>
</evidence>
<feature type="compositionally biased region" description="Basic and acidic residues" evidence="4">
    <location>
        <begin position="274"/>
        <end position="286"/>
    </location>
</feature>